<dbReference type="InterPro" id="IPR036944">
    <property type="entry name" value="PPIase_FKBP_N_sf"/>
</dbReference>
<sequence precursor="true">MTAVLLAVCLLSAPAPQGGGAPQAGGAGNAAAPDAPPQSIERLPEPQQLSYALGVNIGRSLLADGLDPDPQLFLDGLRDSLTDQPTRLSDERIAALLSAAAEKVRRAEAAAAQKRAAASRAALEAFLKKDGVEQRSTGEGVQFEKTGDGPKPEPDSVLLLHYESAIAGDAEPFFTTRQPQDFGRKAKEVRPATIALKELLPGLRAVLLDVPAGSKVTIGLPPDRAYGPAGGPGVPPNAALIVTVELLEVLPAQAEAGEDNEAGSGDAAAAGGTP</sequence>
<feature type="domain" description="PPIase FKBP-type" evidence="7">
    <location>
        <begin position="155"/>
        <end position="250"/>
    </location>
</feature>
<keyword evidence="2 3" id="KW-0697">Rotamase</keyword>
<keyword evidence="6" id="KW-0732">Signal</keyword>
<feature type="region of interest" description="Disordered" evidence="5">
    <location>
        <begin position="17"/>
        <end position="41"/>
    </location>
</feature>
<dbReference type="SUPFAM" id="SSF54534">
    <property type="entry name" value="FKBP-like"/>
    <property type="match status" value="1"/>
</dbReference>
<protein>
    <recommendedName>
        <fullName evidence="4">Peptidyl-prolyl cis-trans isomerase</fullName>
        <ecNumber evidence="4">5.2.1.8</ecNumber>
    </recommendedName>
</protein>
<dbReference type="Pfam" id="PF00254">
    <property type="entry name" value="FKBP_C"/>
    <property type="match status" value="1"/>
</dbReference>
<feature type="signal peptide" evidence="6">
    <location>
        <begin position="1"/>
        <end position="17"/>
    </location>
</feature>
<comment type="similarity">
    <text evidence="4">Belongs to the FKBP-type PPIase family.</text>
</comment>
<evidence type="ECO:0000313" key="8">
    <source>
        <dbReference type="EMBL" id="QDT14305.1"/>
    </source>
</evidence>
<dbReference type="InterPro" id="IPR001179">
    <property type="entry name" value="PPIase_FKBP_dom"/>
</dbReference>
<feature type="compositionally biased region" description="Gly residues" evidence="5">
    <location>
        <begin position="17"/>
        <end position="28"/>
    </location>
</feature>
<reference evidence="8 9" key="1">
    <citation type="submission" date="2019-02" db="EMBL/GenBank/DDBJ databases">
        <title>Deep-cultivation of Planctomycetes and their phenomic and genomic characterization uncovers novel biology.</title>
        <authorList>
            <person name="Wiegand S."/>
            <person name="Jogler M."/>
            <person name="Boedeker C."/>
            <person name="Pinto D."/>
            <person name="Vollmers J."/>
            <person name="Rivas-Marin E."/>
            <person name="Kohn T."/>
            <person name="Peeters S.H."/>
            <person name="Heuer A."/>
            <person name="Rast P."/>
            <person name="Oberbeckmann S."/>
            <person name="Bunk B."/>
            <person name="Jeske O."/>
            <person name="Meyerdierks A."/>
            <person name="Storesund J.E."/>
            <person name="Kallscheuer N."/>
            <person name="Luecker S."/>
            <person name="Lage O.M."/>
            <person name="Pohl T."/>
            <person name="Merkel B.J."/>
            <person name="Hornburger P."/>
            <person name="Mueller R.-W."/>
            <person name="Bruemmer F."/>
            <person name="Labrenz M."/>
            <person name="Spormann A.M."/>
            <person name="Op den Camp H."/>
            <person name="Overmann J."/>
            <person name="Amann R."/>
            <person name="Jetten M.S.M."/>
            <person name="Mascher T."/>
            <person name="Medema M.H."/>
            <person name="Devos D.P."/>
            <person name="Kaster A.-K."/>
            <person name="Ovreas L."/>
            <person name="Rohde M."/>
            <person name="Galperin M.Y."/>
            <person name="Jogler C."/>
        </authorList>
    </citation>
    <scope>NUCLEOTIDE SEQUENCE [LARGE SCALE GENOMIC DNA]</scope>
    <source>
        <strain evidence="8 9">CA12</strain>
    </source>
</reference>
<dbReference type="RefSeq" id="WP_165700500.1">
    <property type="nucleotide sequence ID" value="NZ_CP036265.1"/>
</dbReference>
<dbReference type="InterPro" id="IPR046357">
    <property type="entry name" value="PPIase_dom_sf"/>
</dbReference>
<comment type="catalytic activity">
    <reaction evidence="1 3 4">
        <text>[protein]-peptidylproline (omega=180) = [protein]-peptidylproline (omega=0)</text>
        <dbReference type="Rhea" id="RHEA:16237"/>
        <dbReference type="Rhea" id="RHEA-COMP:10747"/>
        <dbReference type="Rhea" id="RHEA-COMP:10748"/>
        <dbReference type="ChEBI" id="CHEBI:83833"/>
        <dbReference type="ChEBI" id="CHEBI:83834"/>
        <dbReference type="EC" id="5.2.1.8"/>
    </reaction>
</comment>
<evidence type="ECO:0000313" key="9">
    <source>
        <dbReference type="Proteomes" id="UP000318741"/>
    </source>
</evidence>
<dbReference type="EMBL" id="CP036265">
    <property type="protein sequence ID" value="QDT14305.1"/>
    <property type="molecule type" value="Genomic_DNA"/>
</dbReference>
<evidence type="ECO:0000256" key="4">
    <source>
        <dbReference type="RuleBase" id="RU003915"/>
    </source>
</evidence>
<dbReference type="KEGG" id="acaf:CA12_03770"/>
<evidence type="ECO:0000256" key="3">
    <source>
        <dbReference type="PROSITE-ProRule" id="PRU00277"/>
    </source>
</evidence>
<dbReference type="InterPro" id="IPR000774">
    <property type="entry name" value="PPIase_FKBP_N"/>
</dbReference>
<dbReference type="Gene3D" id="3.10.50.40">
    <property type="match status" value="1"/>
</dbReference>
<dbReference type="Proteomes" id="UP000318741">
    <property type="component" value="Chromosome"/>
</dbReference>
<feature type="chain" id="PRO_5022175068" description="Peptidyl-prolyl cis-trans isomerase" evidence="6">
    <location>
        <begin position="18"/>
        <end position="274"/>
    </location>
</feature>
<dbReference type="PROSITE" id="PS50059">
    <property type="entry name" value="FKBP_PPIASE"/>
    <property type="match status" value="1"/>
</dbReference>
<dbReference type="AlphaFoldDB" id="A0A517P4M6"/>
<evidence type="ECO:0000256" key="2">
    <source>
        <dbReference type="ARBA" id="ARBA00023110"/>
    </source>
</evidence>
<evidence type="ECO:0000259" key="7">
    <source>
        <dbReference type="PROSITE" id="PS50059"/>
    </source>
</evidence>
<keyword evidence="3 4" id="KW-0413">Isomerase</keyword>
<dbReference type="GO" id="GO:0006457">
    <property type="term" value="P:protein folding"/>
    <property type="evidence" value="ECO:0007669"/>
    <property type="project" value="InterPro"/>
</dbReference>
<gene>
    <name evidence="8" type="primary">fkpA</name>
    <name evidence="8" type="ORF">CA12_03770</name>
</gene>
<organism evidence="8 9">
    <name type="scientific">Alienimonas californiensis</name>
    <dbReference type="NCBI Taxonomy" id="2527989"/>
    <lineage>
        <taxon>Bacteria</taxon>
        <taxon>Pseudomonadati</taxon>
        <taxon>Planctomycetota</taxon>
        <taxon>Planctomycetia</taxon>
        <taxon>Planctomycetales</taxon>
        <taxon>Planctomycetaceae</taxon>
        <taxon>Alienimonas</taxon>
    </lineage>
</organism>
<feature type="compositionally biased region" description="Low complexity" evidence="5">
    <location>
        <begin position="262"/>
        <end position="274"/>
    </location>
</feature>
<evidence type="ECO:0000256" key="1">
    <source>
        <dbReference type="ARBA" id="ARBA00000971"/>
    </source>
</evidence>
<keyword evidence="9" id="KW-1185">Reference proteome</keyword>
<dbReference type="EC" id="5.2.1.8" evidence="4"/>
<dbReference type="GO" id="GO:0003755">
    <property type="term" value="F:peptidyl-prolyl cis-trans isomerase activity"/>
    <property type="evidence" value="ECO:0007669"/>
    <property type="project" value="UniProtKB-UniRule"/>
</dbReference>
<feature type="region of interest" description="Disordered" evidence="5">
    <location>
        <begin position="253"/>
        <end position="274"/>
    </location>
</feature>
<dbReference type="Pfam" id="PF01346">
    <property type="entry name" value="FKBP_N"/>
    <property type="match status" value="1"/>
</dbReference>
<accession>A0A517P4M6</accession>
<evidence type="ECO:0000256" key="6">
    <source>
        <dbReference type="SAM" id="SignalP"/>
    </source>
</evidence>
<name>A0A517P4M6_9PLAN</name>
<proteinExistence type="inferred from homology"/>
<dbReference type="Gene3D" id="1.10.287.460">
    <property type="entry name" value="Peptidyl-prolyl cis-trans isomerase, FKBP-type, N-terminal domain"/>
    <property type="match status" value="1"/>
</dbReference>
<evidence type="ECO:0000256" key="5">
    <source>
        <dbReference type="SAM" id="MobiDB-lite"/>
    </source>
</evidence>